<evidence type="ECO:0000313" key="3">
    <source>
        <dbReference type="Proteomes" id="UP000828390"/>
    </source>
</evidence>
<feature type="region of interest" description="Disordered" evidence="1">
    <location>
        <begin position="1"/>
        <end position="35"/>
    </location>
</feature>
<keyword evidence="3" id="KW-1185">Reference proteome</keyword>
<dbReference type="EMBL" id="JAIWYP010000002">
    <property type="protein sequence ID" value="KAH3870061.1"/>
    <property type="molecule type" value="Genomic_DNA"/>
</dbReference>
<proteinExistence type="predicted"/>
<name>A0A9D4RIP3_DREPO</name>
<evidence type="ECO:0000313" key="2">
    <source>
        <dbReference type="EMBL" id="KAH3870061.1"/>
    </source>
</evidence>
<accession>A0A9D4RIP3</accession>
<gene>
    <name evidence="2" type="ORF">DPMN_033240</name>
</gene>
<evidence type="ECO:0000256" key="1">
    <source>
        <dbReference type="SAM" id="MobiDB-lite"/>
    </source>
</evidence>
<protein>
    <submittedName>
        <fullName evidence="2">Uncharacterized protein</fullName>
    </submittedName>
</protein>
<dbReference type="Proteomes" id="UP000828390">
    <property type="component" value="Unassembled WGS sequence"/>
</dbReference>
<sequence length="57" mass="6390">MYYSLRQNRDSLLGGGHERGKRRQLDLGGRRRNSSQQLPGLLLACGAKRCTMAARDT</sequence>
<dbReference type="AlphaFoldDB" id="A0A9D4RIP3"/>
<organism evidence="2 3">
    <name type="scientific">Dreissena polymorpha</name>
    <name type="common">Zebra mussel</name>
    <name type="synonym">Mytilus polymorpha</name>
    <dbReference type="NCBI Taxonomy" id="45954"/>
    <lineage>
        <taxon>Eukaryota</taxon>
        <taxon>Metazoa</taxon>
        <taxon>Spiralia</taxon>
        <taxon>Lophotrochozoa</taxon>
        <taxon>Mollusca</taxon>
        <taxon>Bivalvia</taxon>
        <taxon>Autobranchia</taxon>
        <taxon>Heteroconchia</taxon>
        <taxon>Euheterodonta</taxon>
        <taxon>Imparidentia</taxon>
        <taxon>Neoheterodontei</taxon>
        <taxon>Myida</taxon>
        <taxon>Dreissenoidea</taxon>
        <taxon>Dreissenidae</taxon>
        <taxon>Dreissena</taxon>
    </lineage>
</organism>
<reference evidence="2" key="1">
    <citation type="journal article" date="2019" name="bioRxiv">
        <title>The Genome of the Zebra Mussel, Dreissena polymorpha: A Resource for Invasive Species Research.</title>
        <authorList>
            <person name="McCartney M.A."/>
            <person name="Auch B."/>
            <person name="Kono T."/>
            <person name="Mallez S."/>
            <person name="Zhang Y."/>
            <person name="Obille A."/>
            <person name="Becker A."/>
            <person name="Abrahante J.E."/>
            <person name="Garbe J."/>
            <person name="Badalamenti J.P."/>
            <person name="Herman A."/>
            <person name="Mangelson H."/>
            <person name="Liachko I."/>
            <person name="Sullivan S."/>
            <person name="Sone E.D."/>
            <person name="Koren S."/>
            <person name="Silverstein K.A.T."/>
            <person name="Beckman K.B."/>
            <person name="Gohl D.M."/>
        </authorList>
    </citation>
    <scope>NUCLEOTIDE SEQUENCE</scope>
    <source>
        <strain evidence="2">Duluth1</strain>
        <tissue evidence="2">Whole animal</tissue>
    </source>
</reference>
<reference evidence="2" key="2">
    <citation type="submission" date="2020-11" db="EMBL/GenBank/DDBJ databases">
        <authorList>
            <person name="McCartney M.A."/>
            <person name="Auch B."/>
            <person name="Kono T."/>
            <person name="Mallez S."/>
            <person name="Becker A."/>
            <person name="Gohl D.M."/>
            <person name="Silverstein K.A.T."/>
            <person name="Koren S."/>
            <person name="Bechman K.B."/>
            <person name="Herman A."/>
            <person name="Abrahante J.E."/>
            <person name="Garbe J."/>
        </authorList>
    </citation>
    <scope>NUCLEOTIDE SEQUENCE</scope>
    <source>
        <strain evidence="2">Duluth1</strain>
        <tissue evidence="2">Whole animal</tissue>
    </source>
</reference>
<comment type="caution">
    <text evidence="2">The sequence shown here is derived from an EMBL/GenBank/DDBJ whole genome shotgun (WGS) entry which is preliminary data.</text>
</comment>